<sequence length="209" mass="22335">MTRNPERRAATTRNLMITGLTVAAVAGWGAYAYSALSSMQLEQRLNGQAAALQDYQAQFLQQRRKAEEGAREIARLQEQLVAVRGDNERLALSAKETEATLATAEAQLASLQKLHGPPALGNAPALRGITPVPAKQDILVAQETLTRLGFGDLEADGVMGPSTRQAIEAFQRVAGLTVTGELHGLTLQSLMRSAKVVAAQNARAEPLPE</sequence>
<dbReference type="Proteomes" id="UP000620670">
    <property type="component" value="Unassembled WGS sequence"/>
</dbReference>
<dbReference type="EMBL" id="JAELXT010000002">
    <property type="protein sequence ID" value="MBJ6124310.1"/>
    <property type="molecule type" value="Genomic_DNA"/>
</dbReference>
<reference evidence="4" key="1">
    <citation type="submission" date="2020-12" db="EMBL/GenBank/DDBJ databases">
        <title>Hymenobacter sp.</title>
        <authorList>
            <person name="Kim M.K."/>
        </authorList>
    </citation>
    <scope>NUCLEOTIDE SEQUENCE [LARGE SCALE GENOMIC DNA]</scope>
    <source>
        <strain evidence="4">BT325</strain>
    </source>
</reference>
<dbReference type="SUPFAM" id="SSF47090">
    <property type="entry name" value="PGBD-like"/>
    <property type="match status" value="1"/>
</dbReference>
<dbReference type="InterPro" id="IPR036366">
    <property type="entry name" value="PGBDSf"/>
</dbReference>
<evidence type="ECO:0000313" key="3">
    <source>
        <dbReference type="EMBL" id="MBJ6124310.1"/>
    </source>
</evidence>
<dbReference type="Pfam" id="PF01471">
    <property type="entry name" value="PG_binding_1"/>
    <property type="match status" value="1"/>
</dbReference>
<dbReference type="Gene3D" id="1.10.101.10">
    <property type="entry name" value="PGBD-like superfamily/PGBD"/>
    <property type="match status" value="1"/>
</dbReference>
<gene>
    <name evidence="3" type="ORF">JAO75_02700</name>
</gene>
<dbReference type="InterPro" id="IPR036365">
    <property type="entry name" value="PGBD-like_sf"/>
</dbReference>
<comment type="caution">
    <text evidence="3">The sequence shown here is derived from an EMBL/GenBank/DDBJ whole genome shotgun (WGS) entry which is preliminary data.</text>
</comment>
<accession>A0ABS0XX94</accession>
<keyword evidence="4" id="KW-1185">Reference proteome</keyword>
<keyword evidence="1" id="KW-0175">Coiled coil</keyword>
<name>A0ABS0XX94_9HYPH</name>
<dbReference type="InterPro" id="IPR002477">
    <property type="entry name" value="Peptidoglycan-bd-like"/>
</dbReference>
<evidence type="ECO:0000259" key="2">
    <source>
        <dbReference type="Pfam" id="PF01471"/>
    </source>
</evidence>
<evidence type="ECO:0000256" key="1">
    <source>
        <dbReference type="SAM" id="Coils"/>
    </source>
</evidence>
<protein>
    <submittedName>
        <fullName evidence="3">Peptidoglycan-binding protein</fullName>
    </submittedName>
</protein>
<evidence type="ECO:0000313" key="4">
    <source>
        <dbReference type="Proteomes" id="UP000620670"/>
    </source>
</evidence>
<feature type="coiled-coil region" evidence="1">
    <location>
        <begin position="38"/>
        <end position="114"/>
    </location>
</feature>
<dbReference type="RefSeq" id="WP_199046467.1">
    <property type="nucleotide sequence ID" value="NZ_JAELXT010000002.1"/>
</dbReference>
<proteinExistence type="predicted"/>
<organism evidence="3 4">
    <name type="scientific">Microvirga splendida</name>
    <dbReference type="NCBI Taxonomy" id="2795727"/>
    <lineage>
        <taxon>Bacteria</taxon>
        <taxon>Pseudomonadati</taxon>
        <taxon>Pseudomonadota</taxon>
        <taxon>Alphaproteobacteria</taxon>
        <taxon>Hyphomicrobiales</taxon>
        <taxon>Methylobacteriaceae</taxon>
        <taxon>Microvirga</taxon>
    </lineage>
</organism>
<feature type="domain" description="Peptidoglycan binding-like" evidence="2">
    <location>
        <begin position="136"/>
        <end position="190"/>
    </location>
</feature>